<organism evidence="5 6">
    <name type="scientific">Pseudoalteromonas tunicata D2</name>
    <dbReference type="NCBI Taxonomy" id="87626"/>
    <lineage>
        <taxon>Bacteria</taxon>
        <taxon>Pseudomonadati</taxon>
        <taxon>Pseudomonadota</taxon>
        <taxon>Gammaproteobacteria</taxon>
        <taxon>Alteromonadales</taxon>
        <taxon>Pseudoalteromonadaceae</taxon>
        <taxon>Pseudoalteromonas</taxon>
    </lineage>
</organism>
<dbReference type="SUPFAM" id="SSF52540">
    <property type="entry name" value="P-loop containing nucleoside triphosphate hydrolases"/>
    <property type="match status" value="1"/>
</dbReference>
<dbReference type="InterPro" id="IPR027417">
    <property type="entry name" value="P-loop_NTPase"/>
</dbReference>
<comment type="caution">
    <text evidence="5">The sequence shown here is derived from an EMBL/GenBank/DDBJ whole genome shotgun (WGS) entry which is preliminary data.</text>
</comment>
<evidence type="ECO:0000256" key="1">
    <source>
        <dbReference type="ARBA" id="ARBA00022448"/>
    </source>
</evidence>
<gene>
    <name evidence="5" type="ORF">PTD2_01711</name>
</gene>
<dbReference type="PANTHER" id="PTHR42734">
    <property type="entry name" value="METAL TRANSPORT SYSTEM ATP-BINDING PROTEIN TM_0124-RELATED"/>
    <property type="match status" value="1"/>
</dbReference>
<dbReference type="EMBL" id="AAOH01000001">
    <property type="protein sequence ID" value="EAR30245.1"/>
    <property type="molecule type" value="Genomic_DNA"/>
</dbReference>
<dbReference type="OrthoDB" id="5292475at2"/>
<sequence length="248" mass="28008">MLKITNLVKKTSDDFSVQIQQLHLNSGIHHLIGPNGAGKSTLLDLVSGISTTTNQAITLLDIPITPFNFQQLVDIRRYLMQKQHMHFSLTVLEMLGIAHPTLNLDLTLNKEIIEGLDLENLMQRSVNQLSGGEVQRAQLARVFINLSSDKKYIILLDEPYTGLDIKHRFWLNKFLTTIQSFCCILISHHEINFALRSKQACILLNKGRLHALYQHATDISATELMTVFGIPQEAIIIENQGFKQINGI</sequence>
<dbReference type="PANTHER" id="PTHR42734:SF18">
    <property type="entry name" value="VITAMIN B12 IMPORT ATP-BINDING PROTEIN BTUD"/>
    <property type="match status" value="1"/>
</dbReference>
<keyword evidence="5" id="KW-0378">Hydrolase</keyword>
<dbReference type="HOGENOM" id="CLU_000604_1_11_6"/>
<dbReference type="Gene3D" id="3.40.50.300">
    <property type="entry name" value="P-loop containing nucleotide triphosphate hydrolases"/>
    <property type="match status" value="1"/>
</dbReference>
<keyword evidence="3" id="KW-0067">ATP-binding</keyword>
<dbReference type="Pfam" id="PF00005">
    <property type="entry name" value="ABC_tran"/>
    <property type="match status" value="1"/>
</dbReference>
<dbReference type="PROSITE" id="PS50893">
    <property type="entry name" value="ABC_TRANSPORTER_2"/>
    <property type="match status" value="1"/>
</dbReference>
<dbReference type="InterPro" id="IPR003439">
    <property type="entry name" value="ABC_transporter-like_ATP-bd"/>
</dbReference>
<keyword evidence="2" id="KW-0547">Nucleotide-binding</keyword>
<evidence type="ECO:0000256" key="3">
    <source>
        <dbReference type="ARBA" id="ARBA00022840"/>
    </source>
</evidence>
<proteinExistence type="predicted"/>
<feature type="domain" description="ABC transporter" evidence="4">
    <location>
        <begin position="2"/>
        <end position="231"/>
    </location>
</feature>
<evidence type="ECO:0000256" key="2">
    <source>
        <dbReference type="ARBA" id="ARBA00022741"/>
    </source>
</evidence>
<dbReference type="Proteomes" id="UP000006201">
    <property type="component" value="Unassembled WGS sequence"/>
</dbReference>
<dbReference type="GO" id="GO:0005524">
    <property type="term" value="F:ATP binding"/>
    <property type="evidence" value="ECO:0007669"/>
    <property type="project" value="UniProtKB-KW"/>
</dbReference>
<dbReference type="RefSeq" id="WP_009836545.1">
    <property type="nucleotide sequence ID" value="NZ_AAOH01000001.1"/>
</dbReference>
<accession>A4C3W3</accession>
<evidence type="ECO:0000313" key="6">
    <source>
        <dbReference type="Proteomes" id="UP000006201"/>
    </source>
</evidence>
<evidence type="ECO:0000313" key="5">
    <source>
        <dbReference type="EMBL" id="EAR30245.1"/>
    </source>
</evidence>
<dbReference type="AlphaFoldDB" id="A4C3W3"/>
<dbReference type="GO" id="GO:0016887">
    <property type="term" value="F:ATP hydrolysis activity"/>
    <property type="evidence" value="ECO:0007669"/>
    <property type="project" value="InterPro"/>
</dbReference>
<dbReference type="eggNOG" id="COG4138">
    <property type="taxonomic scope" value="Bacteria"/>
</dbReference>
<dbReference type="SMART" id="SM00382">
    <property type="entry name" value="AAA"/>
    <property type="match status" value="1"/>
</dbReference>
<dbReference type="STRING" id="87626.PTD2_01711"/>
<keyword evidence="6" id="KW-1185">Reference proteome</keyword>
<dbReference type="EC" id="3.6.3.33" evidence="5"/>
<dbReference type="InterPro" id="IPR050153">
    <property type="entry name" value="Metal_Ion_Import_ABC"/>
</dbReference>
<reference evidence="5 6" key="1">
    <citation type="submission" date="2006-02" db="EMBL/GenBank/DDBJ databases">
        <authorList>
            <person name="Moran M.A."/>
            <person name="Kjelleberg S."/>
            <person name="Egan S."/>
            <person name="Saunders N."/>
            <person name="Thomas T."/>
            <person name="Ferriera S."/>
            <person name="Johnson J."/>
            <person name="Kravitz S."/>
            <person name="Halpern A."/>
            <person name="Remington K."/>
            <person name="Beeson K."/>
            <person name="Tran B."/>
            <person name="Rogers Y.-H."/>
            <person name="Friedman R."/>
            <person name="Venter J.C."/>
        </authorList>
    </citation>
    <scope>NUCLEOTIDE SEQUENCE [LARGE SCALE GENOMIC DNA]</scope>
    <source>
        <strain evidence="5 6">D2</strain>
    </source>
</reference>
<protein>
    <submittedName>
        <fullName evidence="5">Vitamin B12-transporter ATPase</fullName>
        <ecNumber evidence="5">3.6.3.33</ecNumber>
    </submittedName>
</protein>
<evidence type="ECO:0000259" key="4">
    <source>
        <dbReference type="PROSITE" id="PS50893"/>
    </source>
</evidence>
<dbReference type="InterPro" id="IPR003593">
    <property type="entry name" value="AAA+_ATPase"/>
</dbReference>
<name>A4C3W3_9GAMM</name>
<keyword evidence="1" id="KW-0813">Transport</keyword>